<protein>
    <recommendedName>
        <fullName evidence="1">Myb/SANT-like DNA-binding domain-containing protein</fullName>
    </recommendedName>
</protein>
<dbReference type="Proteomes" id="UP000694388">
    <property type="component" value="Unplaced"/>
</dbReference>
<dbReference type="GeneTree" id="ENSGT00930000152739"/>
<dbReference type="InterPro" id="IPR028002">
    <property type="entry name" value="Myb_DNA-bind_5"/>
</dbReference>
<keyword evidence="3" id="KW-1185">Reference proteome</keyword>
<feature type="domain" description="Myb/SANT-like DNA-binding" evidence="1">
    <location>
        <begin position="9"/>
        <end position="79"/>
    </location>
</feature>
<sequence>MAQTRGGKGNFSEEEIRCLLLEIASAKNDLLSKEQSGATNAKQNGIWKKITENVNLSNGRNERSQKSLKRKWKDLKCKASNFLKLQKMSGGVLPVKDFPHLELILSIAVDGSDAAEVAGKDRIDTQWNGSTPGISTDGPLDEPIQERDIKTEPAVDQTVRTPLVPVPDVAASSATVPKLVEDLDVSGLSSVFKHHLPSSSNVANASERKWRLVITPESNEEIVLFEQWMTTTIEKNTAKNKLLEAQKLKAILEVEKLKYDLGMWAS</sequence>
<dbReference type="Pfam" id="PF13873">
    <property type="entry name" value="Myb_DNA-bind_5"/>
    <property type="match status" value="1"/>
</dbReference>
<name>A0A8C4QF70_EPTBU</name>
<accession>A0A8C4QF70</accession>
<evidence type="ECO:0000313" key="2">
    <source>
        <dbReference type="Ensembl" id="ENSEBUP00000014458.1"/>
    </source>
</evidence>
<reference evidence="2" key="1">
    <citation type="submission" date="2025-08" db="UniProtKB">
        <authorList>
            <consortium name="Ensembl"/>
        </authorList>
    </citation>
    <scope>IDENTIFICATION</scope>
</reference>
<organism evidence="2 3">
    <name type="scientific">Eptatretus burgeri</name>
    <name type="common">Inshore hagfish</name>
    <dbReference type="NCBI Taxonomy" id="7764"/>
    <lineage>
        <taxon>Eukaryota</taxon>
        <taxon>Metazoa</taxon>
        <taxon>Chordata</taxon>
        <taxon>Craniata</taxon>
        <taxon>Vertebrata</taxon>
        <taxon>Cyclostomata</taxon>
        <taxon>Myxini</taxon>
        <taxon>Myxiniformes</taxon>
        <taxon>Myxinidae</taxon>
        <taxon>Eptatretinae</taxon>
        <taxon>Eptatretus</taxon>
    </lineage>
</organism>
<dbReference type="Ensembl" id="ENSEBUT00000015034.1">
    <property type="protein sequence ID" value="ENSEBUP00000014458.1"/>
    <property type="gene ID" value="ENSEBUG00000009116.1"/>
</dbReference>
<evidence type="ECO:0000259" key="1">
    <source>
        <dbReference type="Pfam" id="PF13873"/>
    </source>
</evidence>
<reference evidence="2" key="2">
    <citation type="submission" date="2025-09" db="UniProtKB">
        <authorList>
            <consortium name="Ensembl"/>
        </authorList>
    </citation>
    <scope>IDENTIFICATION</scope>
</reference>
<evidence type="ECO:0000313" key="3">
    <source>
        <dbReference type="Proteomes" id="UP000694388"/>
    </source>
</evidence>
<proteinExistence type="predicted"/>
<dbReference type="AlphaFoldDB" id="A0A8C4QF70"/>